<dbReference type="OrthoDB" id="1420424at2"/>
<reference evidence="2 3" key="1">
    <citation type="submission" date="2019-08" db="EMBL/GenBank/DDBJ databases">
        <title>Genomes of Antarctic Bizionia species.</title>
        <authorList>
            <person name="Bowman J.P."/>
        </authorList>
    </citation>
    <scope>NUCLEOTIDE SEQUENCE [LARGE SCALE GENOMIC DNA]</scope>
    <source>
        <strain evidence="2 3">APA-1</strain>
    </source>
</reference>
<gene>
    <name evidence="2" type="ORF">ES675_13625</name>
</gene>
<sequence>MKNIKFLLLCLLFAGGMNAQQRVDKISQSMQVNDEVTLDIHASYTNIIIDTWNKDIIEVEAYIESDALSKEELKKHVDGWKVQVEGSKDYITIKSNSEGDSWSESMSLFDVQSLDALQNLEIELADIPIMPLVDGLMASLDMANMPKMPNMPKLPDLPEGMNTTNFDFERYKYEGEAYMDKWSREYSAKYGDAYARKMEAWAKKVDTDAFEKYEREMEAWGEKFGAQFGDTFGKDMEAWGEAFGEKFGKSMEAWGEQFGKEMETWGEQFGKEMEERANLMEKEHEKHEDIRQKQDAKYRAMFDSDMGENMKVKKTLKIKIPKDAKLKLNVRHGEMKFTSVIHNLKADLNHTKFLATRIDGEQTAINASYSSLLIKDWKMGNLELNFVEAATIQNVNGLVLNSNSSNIHIDKLSGNAILNGSFGDLAISEITDDFNTINITLDNSNANLKLPQAEYKLQYHGKYSQFKHPKNTKGQAVSSFNSGSISNNKTIVVNAKYSHVVMD</sequence>
<dbReference type="Proteomes" id="UP000324358">
    <property type="component" value="Unassembled WGS sequence"/>
</dbReference>
<protein>
    <submittedName>
        <fullName evidence="2">DUF4097 domain-containing protein</fullName>
    </submittedName>
</protein>
<evidence type="ECO:0000313" key="2">
    <source>
        <dbReference type="EMBL" id="TYB71587.1"/>
    </source>
</evidence>
<accession>A0A5D0QR09</accession>
<name>A0A5D0QR09_9FLAO</name>
<evidence type="ECO:0000313" key="3">
    <source>
        <dbReference type="Proteomes" id="UP000324358"/>
    </source>
</evidence>
<dbReference type="AlphaFoldDB" id="A0A5D0QR09"/>
<keyword evidence="1" id="KW-0732">Signal</keyword>
<feature type="signal peptide" evidence="1">
    <location>
        <begin position="1"/>
        <end position="19"/>
    </location>
</feature>
<comment type="caution">
    <text evidence="2">The sequence shown here is derived from an EMBL/GenBank/DDBJ whole genome shotgun (WGS) entry which is preliminary data.</text>
</comment>
<proteinExistence type="predicted"/>
<dbReference type="EMBL" id="VSKL01000006">
    <property type="protein sequence ID" value="TYB71587.1"/>
    <property type="molecule type" value="Genomic_DNA"/>
</dbReference>
<organism evidence="2 3">
    <name type="scientific">Bizionia algoritergicola</name>
    <dbReference type="NCBI Taxonomy" id="291187"/>
    <lineage>
        <taxon>Bacteria</taxon>
        <taxon>Pseudomonadati</taxon>
        <taxon>Bacteroidota</taxon>
        <taxon>Flavobacteriia</taxon>
        <taxon>Flavobacteriales</taxon>
        <taxon>Flavobacteriaceae</taxon>
        <taxon>Bizionia</taxon>
    </lineage>
</organism>
<keyword evidence="3" id="KW-1185">Reference proteome</keyword>
<evidence type="ECO:0000256" key="1">
    <source>
        <dbReference type="SAM" id="SignalP"/>
    </source>
</evidence>
<dbReference type="RefSeq" id="WP_148367502.1">
    <property type="nucleotide sequence ID" value="NZ_VSKL01000006.1"/>
</dbReference>
<feature type="chain" id="PRO_5022995846" evidence="1">
    <location>
        <begin position="20"/>
        <end position="503"/>
    </location>
</feature>